<evidence type="ECO:0000256" key="1">
    <source>
        <dbReference type="SAM" id="MobiDB-lite"/>
    </source>
</evidence>
<gene>
    <name evidence="2" type="ORF">N0V83_008944</name>
</gene>
<reference evidence="2" key="1">
    <citation type="submission" date="2022-10" db="EMBL/GenBank/DDBJ databases">
        <title>Tapping the CABI collections for fungal endophytes: first genome assemblies for Collariella, Neodidymelliopsis, Ascochyta clinopodiicola, Didymella pomorum, Didymosphaeria variabile, Neocosmospora piperis and Neocucurbitaria cava.</title>
        <authorList>
            <person name="Hill R."/>
        </authorList>
    </citation>
    <scope>NUCLEOTIDE SEQUENCE</scope>
    <source>
        <strain evidence="2">IMI 356814</strain>
    </source>
</reference>
<evidence type="ECO:0000313" key="3">
    <source>
        <dbReference type="Proteomes" id="UP001140560"/>
    </source>
</evidence>
<feature type="compositionally biased region" description="Acidic residues" evidence="1">
    <location>
        <begin position="9"/>
        <end position="30"/>
    </location>
</feature>
<keyword evidence="3" id="KW-1185">Reference proteome</keyword>
<evidence type="ECO:0000313" key="2">
    <source>
        <dbReference type="EMBL" id="KAJ4365324.1"/>
    </source>
</evidence>
<proteinExistence type="predicted"/>
<organism evidence="2 3">
    <name type="scientific">Neocucurbitaria cava</name>
    <dbReference type="NCBI Taxonomy" id="798079"/>
    <lineage>
        <taxon>Eukaryota</taxon>
        <taxon>Fungi</taxon>
        <taxon>Dikarya</taxon>
        <taxon>Ascomycota</taxon>
        <taxon>Pezizomycotina</taxon>
        <taxon>Dothideomycetes</taxon>
        <taxon>Pleosporomycetidae</taxon>
        <taxon>Pleosporales</taxon>
        <taxon>Pleosporineae</taxon>
        <taxon>Cucurbitariaceae</taxon>
        <taxon>Neocucurbitaria</taxon>
    </lineage>
</organism>
<protein>
    <submittedName>
        <fullName evidence="2">Uncharacterized protein</fullName>
    </submittedName>
</protein>
<comment type="caution">
    <text evidence="2">The sequence shown here is derived from an EMBL/GenBank/DDBJ whole genome shotgun (WGS) entry which is preliminary data.</text>
</comment>
<dbReference type="AlphaFoldDB" id="A0A9W8Y214"/>
<sequence>MPDFGDVLDPAETESGEADFDGDADEEEAEMSQSEADAYGHIAQAETRQQVRFDTQSGYIPNPV</sequence>
<feature type="region of interest" description="Disordered" evidence="1">
    <location>
        <begin position="1"/>
        <end position="35"/>
    </location>
</feature>
<dbReference type="EMBL" id="JAPEUY010000016">
    <property type="protein sequence ID" value="KAJ4365324.1"/>
    <property type="molecule type" value="Genomic_DNA"/>
</dbReference>
<name>A0A9W8Y214_9PLEO</name>
<accession>A0A9W8Y214</accession>
<dbReference type="Proteomes" id="UP001140560">
    <property type="component" value="Unassembled WGS sequence"/>
</dbReference>